<proteinExistence type="predicted"/>
<gene>
    <name evidence="1" type="ORF">EZS27_016760</name>
</gene>
<dbReference type="EMBL" id="SNRY01000941">
    <property type="protein sequence ID" value="KAA6334972.1"/>
    <property type="molecule type" value="Genomic_DNA"/>
</dbReference>
<evidence type="ECO:0000313" key="1">
    <source>
        <dbReference type="EMBL" id="KAA6334972.1"/>
    </source>
</evidence>
<feature type="non-terminal residue" evidence="1">
    <location>
        <position position="173"/>
    </location>
</feature>
<organism evidence="1">
    <name type="scientific">termite gut metagenome</name>
    <dbReference type="NCBI Taxonomy" id="433724"/>
    <lineage>
        <taxon>unclassified sequences</taxon>
        <taxon>metagenomes</taxon>
        <taxon>organismal metagenomes</taxon>
    </lineage>
</organism>
<sequence>MILKRIKYFILLLLIIPANDSLFGQTPDSLSRYLEIATQNNSEIKADFLAYQASLQKVPQTGAYQDPQLEIGYFLKPMEIIDGRQVANFQLMQMFSWFGTKKAAQTEATHMAKMAFEKFRETRDNLYLNVYTQWFTLCRLQQKLINNRENRELLTRLEDLAIRKFSSPVNGSG</sequence>
<name>A0A5J4RNA0_9ZZZZ</name>
<evidence type="ECO:0008006" key="2">
    <source>
        <dbReference type="Google" id="ProtNLM"/>
    </source>
</evidence>
<dbReference type="Gene3D" id="1.20.1600.10">
    <property type="entry name" value="Outer membrane efflux proteins (OEP)"/>
    <property type="match status" value="1"/>
</dbReference>
<dbReference type="AlphaFoldDB" id="A0A5J4RNA0"/>
<comment type="caution">
    <text evidence="1">The sequence shown here is derived from an EMBL/GenBank/DDBJ whole genome shotgun (WGS) entry which is preliminary data.</text>
</comment>
<reference evidence="1" key="1">
    <citation type="submission" date="2019-03" db="EMBL/GenBank/DDBJ databases">
        <title>Single cell metagenomics reveals metabolic interactions within the superorganism composed of flagellate Streblomastix strix and complex community of Bacteroidetes bacteria on its surface.</title>
        <authorList>
            <person name="Treitli S.C."/>
            <person name="Kolisko M."/>
            <person name="Husnik F."/>
            <person name="Keeling P."/>
            <person name="Hampl V."/>
        </authorList>
    </citation>
    <scope>NUCLEOTIDE SEQUENCE</scope>
    <source>
        <strain evidence="1">STM</strain>
    </source>
</reference>
<accession>A0A5J4RNA0</accession>
<dbReference type="SUPFAM" id="SSF56954">
    <property type="entry name" value="Outer membrane efflux proteins (OEP)"/>
    <property type="match status" value="1"/>
</dbReference>
<dbReference type="GO" id="GO:0015562">
    <property type="term" value="F:efflux transmembrane transporter activity"/>
    <property type="evidence" value="ECO:0007669"/>
    <property type="project" value="InterPro"/>
</dbReference>
<protein>
    <recommendedName>
        <fullName evidence="2">TolC family protein</fullName>
    </recommendedName>
</protein>